<dbReference type="PROSITE" id="PS01136">
    <property type="entry name" value="UPF0034"/>
    <property type="match status" value="1"/>
</dbReference>
<keyword evidence="6" id="KW-0560">Oxidoreductase</keyword>
<organism evidence="16">
    <name type="scientific">Guillardia theta</name>
    <name type="common">Cryptophyte</name>
    <name type="synonym">Cryptomonas phi</name>
    <dbReference type="NCBI Taxonomy" id="55529"/>
    <lineage>
        <taxon>Eukaryota</taxon>
        <taxon>Cryptophyceae</taxon>
        <taxon>Pyrenomonadales</taxon>
        <taxon>Geminigeraceae</taxon>
        <taxon>Guillardia</taxon>
    </lineage>
</organism>
<feature type="region of interest" description="Disordered" evidence="14">
    <location>
        <begin position="1"/>
        <end position="27"/>
    </location>
</feature>
<reference evidence="16" key="1">
    <citation type="submission" date="2021-01" db="EMBL/GenBank/DDBJ databases">
        <authorList>
            <person name="Corre E."/>
            <person name="Pelletier E."/>
            <person name="Niang G."/>
            <person name="Scheremetjew M."/>
            <person name="Finn R."/>
            <person name="Kale V."/>
            <person name="Holt S."/>
            <person name="Cochrane G."/>
            <person name="Meng A."/>
            <person name="Brown T."/>
            <person name="Cohen L."/>
        </authorList>
    </citation>
    <scope>NUCLEOTIDE SEQUENCE</scope>
    <source>
        <strain evidence="16">CCMP 2712</strain>
    </source>
</reference>
<dbReference type="InterPro" id="IPR013785">
    <property type="entry name" value="Aldolase_TIM"/>
</dbReference>
<dbReference type="PANTHER" id="PTHR11082">
    <property type="entry name" value="TRNA-DIHYDROURIDINE SYNTHASE"/>
    <property type="match status" value="1"/>
</dbReference>
<keyword evidence="3" id="KW-0288">FMN</keyword>
<dbReference type="PANTHER" id="PTHR11082:SF5">
    <property type="entry name" value="TRNA-DIHYDROURIDINE(16_17) SYNTHASE [NAD(P)(+)]-LIKE"/>
    <property type="match status" value="1"/>
</dbReference>
<accession>A0A7S4U6S8</accession>
<dbReference type="GO" id="GO:0017150">
    <property type="term" value="F:tRNA dihydrouridine synthase activity"/>
    <property type="evidence" value="ECO:0007669"/>
    <property type="project" value="InterPro"/>
</dbReference>
<dbReference type="SUPFAM" id="SSF51395">
    <property type="entry name" value="FMN-linked oxidoreductases"/>
    <property type="match status" value="1"/>
</dbReference>
<evidence type="ECO:0000256" key="1">
    <source>
        <dbReference type="ARBA" id="ARBA00001917"/>
    </source>
</evidence>
<dbReference type="EC" id="1.3.1.88" evidence="9"/>
<dbReference type="InterPro" id="IPR018517">
    <property type="entry name" value="tRNA_hU_synthase_CS"/>
</dbReference>
<keyword evidence="2" id="KW-0285">Flavoprotein</keyword>
<feature type="domain" description="DUS-like FMN-binding" evidence="15">
    <location>
        <begin position="78"/>
        <end position="357"/>
    </location>
</feature>
<comment type="cofactor">
    <cofactor evidence="1">
        <name>FMN</name>
        <dbReference type="ChEBI" id="CHEBI:58210"/>
    </cofactor>
</comment>
<evidence type="ECO:0000256" key="8">
    <source>
        <dbReference type="ARBA" id="ARBA00038313"/>
    </source>
</evidence>
<name>A0A7S4U6S8_GUITH</name>
<comment type="catalytic activity">
    <reaction evidence="13">
        <text>5,6-dihydrouridine(17) in tRNA + NADP(+) = uridine(17) in tRNA + NADPH + H(+)</text>
        <dbReference type="Rhea" id="RHEA:53368"/>
        <dbReference type="Rhea" id="RHEA-COMP:13541"/>
        <dbReference type="Rhea" id="RHEA-COMP:13542"/>
        <dbReference type="ChEBI" id="CHEBI:15378"/>
        <dbReference type="ChEBI" id="CHEBI:57783"/>
        <dbReference type="ChEBI" id="CHEBI:58349"/>
        <dbReference type="ChEBI" id="CHEBI:65315"/>
        <dbReference type="ChEBI" id="CHEBI:74443"/>
        <dbReference type="EC" id="1.3.1.88"/>
    </reaction>
    <physiologicalReaction direction="right-to-left" evidence="13">
        <dbReference type="Rhea" id="RHEA:53370"/>
    </physiologicalReaction>
</comment>
<dbReference type="EMBL" id="HBKN01038933">
    <property type="protein sequence ID" value="CAE2326481.1"/>
    <property type="molecule type" value="Transcribed_RNA"/>
</dbReference>
<dbReference type="Pfam" id="PF01207">
    <property type="entry name" value="Dus"/>
    <property type="match status" value="1"/>
</dbReference>
<sequence>MPYRKKRSSSKKGEGEELQPKDPLGPPVGVALISGRVGGRDAKYAVVDTAANPSIPRPIAKLQGWYFWNSIGAPKYVCAPMVEQSELAFRHLCRRYGTTLCYTPMFHARLFLENVQYRNDQFGEDDGKPEDRPLFVQFCANHPETFLAAARLVQHRCDAVDLNLGCPQGIAKKGNYGSFLMEDFDLVFSLVNELHRGLDIPVTAKIRVFDDHDKTLQYAKCLQDAGAQILTVHGRTRENKGPDAVPADWSLIKKIREHVSIPVVSNGNIVTFEDVVDCLDETGCAAVMSAEWLRRNPALFNNGEKVCAFRMALEYFELEREFPAPAGFVKAHVFKLLSTVEGGLNENPEMRQKIALTSDVGEIERLVRELASKRNGVPSFPTGTKADILPANVETKVPQVVKKLPAEEETEAIVDIFAAEW</sequence>
<feature type="compositionally biased region" description="Basic and acidic residues" evidence="14">
    <location>
        <begin position="11"/>
        <end position="20"/>
    </location>
</feature>
<evidence type="ECO:0000256" key="6">
    <source>
        <dbReference type="ARBA" id="ARBA00023002"/>
    </source>
</evidence>
<protein>
    <recommendedName>
        <fullName evidence="9">tRNA-dihydrouridine(16/17) synthase [NAD(P)(+)]</fullName>
        <ecNumber evidence="9">1.3.1.88</ecNumber>
    </recommendedName>
</protein>
<gene>
    <name evidence="16" type="ORF">GTHE00462_LOCUS30504</name>
</gene>
<keyword evidence="4" id="KW-0819">tRNA processing</keyword>
<evidence type="ECO:0000256" key="13">
    <source>
        <dbReference type="ARBA" id="ARBA00049467"/>
    </source>
</evidence>
<feature type="compositionally biased region" description="Basic residues" evidence="14">
    <location>
        <begin position="1"/>
        <end position="10"/>
    </location>
</feature>
<evidence type="ECO:0000256" key="5">
    <source>
        <dbReference type="ARBA" id="ARBA00022857"/>
    </source>
</evidence>
<keyword evidence="5" id="KW-0521">NADP</keyword>
<comment type="catalytic activity">
    <reaction evidence="11">
        <text>5,6-dihydrouridine(16) in tRNA + NADP(+) = uridine(16) in tRNA + NADPH + H(+)</text>
        <dbReference type="Rhea" id="RHEA:53376"/>
        <dbReference type="Rhea" id="RHEA-COMP:13543"/>
        <dbReference type="Rhea" id="RHEA-COMP:13544"/>
        <dbReference type="ChEBI" id="CHEBI:15378"/>
        <dbReference type="ChEBI" id="CHEBI:57783"/>
        <dbReference type="ChEBI" id="CHEBI:58349"/>
        <dbReference type="ChEBI" id="CHEBI:65315"/>
        <dbReference type="ChEBI" id="CHEBI:74443"/>
        <dbReference type="EC" id="1.3.1.88"/>
    </reaction>
    <physiologicalReaction direction="right-to-left" evidence="11">
        <dbReference type="Rhea" id="RHEA:53378"/>
    </physiologicalReaction>
</comment>
<comment type="catalytic activity">
    <reaction evidence="10">
        <text>5,6-dihydrouridine(17) in tRNA + NAD(+) = uridine(17) in tRNA + NADH + H(+)</text>
        <dbReference type="Rhea" id="RHEA:53372"/>
        <dbReference type="Rhea" id="RHEA-COMP:13541"/>
        <dbReference type="Rhea" id="RHEA-COMP:13542"/>
        <dbReference type="ChEBI" id="CHEBI:15378"/>
        <dbReference type="ChEBI" id="CHEBI:57540"/>
        <dbReference type="ChEBI" id="CHEBI:57945"/>
        <dbReference type="ChEBI" id="CHEBI:65315"/>
        <dbReference type="ChEBI" id="CHEBI:74443"/>
        <dbReference type="EC" id="1.3.1.88"/>
    </reaction>
    <physiologicalReaction direction="right-to-left" evidence="10">
        <dbReference type="Rhea" id="RHEA:53374"/>
    </physiologicalReaction>
</comment>
<comment type="catalytic activity">
    <reaction evidence="12">
        <text>5,6-dihydrouridine(16) in tRNA + NAD(+) = uridine(16) in tRNA + NADH + H(+)</text>
        <dbReference type="Rhea" id="RHEA:53380"/>
        <dbReference type="Rhea" id="RHEA-COMP:13543"/>
        <dbReference type="Rhea" id="RHEA-COMP:13544"/>
        <dbReference type="ChEBI" id="CHEBI:15378"/>
        <dbReference type="ChEBI" id="CHEBI:57540"/>
        <dbReference type="ChEBI" id="CHEBI:57945"/>
        <dbReference type="ChEBI" id="CHEBI:65315"/>
        <dbReference type="ChEBI" id="CHEBI:74443"/>
        <dbReference type="EC" id="1.3.1.88"/>
    </reaction>
    <physiologicalReaction direction="right-to-left" evidence="12">
        <dbReference type="Rhea" id="RHEA:53382"/>
    </physiologicalReaction>
</comment>
<dbReference type="CDD" id="cd02801">
    <property type="entry name" value="DUS_like_FMN"/>
    <property type="match status" value="1"/>
</dbReference>
<dbReference type="AlphaFoldDB" id="A0A7S4U6S8"/>
<evidence type="ECO:0000256" key="11">
    <source>
        <dbReference type="ARBA" id="ARBA00047652"/>
    </source>
</evidence>
<evidence type="ECO:0000313" key="16">
    <source>
        <dbReference type="EMBL" id="CAE2326481.1"/>
    </source>
</evidence>
<evidence type="ECO:0000259" key="15">
    <source>
        <dbReference type="Pfam" id="PF01207"/>
    </source>
</evidence>
<keyword evidence="7" id="KW-0520">NAD</keyword>
<evidence type="ECO:0000256" key="9">
    <source>
        <dbReference type="ARBA" id="ARBA00038890"/>
    </source>
</evidence>
<evidence type="ECO:0000256" key="7">
    <source>
        <dbReference type="ARBA" id="ARBA00023027"/>
    </source>
</evidence>
<dbReference type="GO" id="GO:0050660">
    <property type="term" value="F:flavin adenine dinucleotide binding"/>
    <property type="evidence" value="ECO:0007669"/>
    <property type="project" value="InterPro"/>
</dbReference>
<evidence type="ECO:0000256" key="14">
    <source>
        <dbReference type="SAM" id="MobiDB-lite"/>
    </source>
</evidence>
<dbReference type="InterPro" id="IPR035587">
    <property type="entry name" value="DUS-like_FMN-bd"/>
</dbReference>
<dbReference type="Gene3D" id="3.20.20.70">
    <property type="entry name" value="Aldolase class I"/>
    <property type="match status" value="1"/>
</dbReference>
<evidence type="ECO:0000256" key="2">
    <source>
        <dbReference type="ARBA" id="ARBA00022630"/>
    </source>
</evidence>
<evidence type="ECO:0000256" key="10">
    <source>
        <dbReference type="ARBA" id="ARBA00047287"/>
    </source>
</evidence>
<evidence type="ECO:0000256" key="3">
    <source>
        <dbReference type="ARBA" id="ARBA00022643"/>
    </source>
</evidence>
<evidence type="ECO:0000256" key="12">
    <source>
        <dbReference type="ARBA" id="ARBA00048934"/>
    </source>
</evidence>
<proteinExistence type="inferred from homology"/>
<comment type="similarity">
    <text evidence="8">Belongs to the Dus family. Dus1 subfamily.</text>
</comment>
<evidence type="ECO:0000256" key="4">
    <source>
        <dbReference type="ARBA" id="ARBA00022694"/>
    </source>
</evidence>